<comment type="caution">
    <text evidence="2">The sequence shown here is derived from an EMBL/GenBank/DDBJ whole genome shotgun (WGS) entry which is preliminary data.</text>
</comment>
<dbReference type="AlphaFoldDB" id="A0AAX1ZV47"/>
<gene>
    <name evidence="2" type="ORF">EJ062_02225</name>
</gene>
<feature type="transmembrane region" description="Helical" evidence="1">
    <location>
        <begin position="7"/>
        <end position="29"/>
    </location>
</feature>
<name>A0AAX1ZV47_ACIBA</name>
<dbReference type="EMBL" id="RXLU01000010">
    <property type="protein sequence ID" value="RTQ84465.1"/>
    <property type="molecule type" value="Genomic_DNA"/>
</dbReference>
<feature type="transmembrane region" description="Helical" evidence="1">
    <location>
        <begin position="76"/>
        <end position="96"/>
    </location>
</feature>
<feature type="transmembrane region" description="Helical" evidence="1">
    <location>
        <begin position="35"/>
        <end position="56"/>
    </location>
</feature>
<organism evidence="2 3">
    <name type="scientific">Acinetobacter baumannii</name>
    <dbReference type="NCBI Taxonomy" id="470"/>
    <lineage>
        <taxon>Bacteria</taxon>
        <taxon>Pseudomonadati</taxon>
        <taxon>Pseudomonadota</taxon>
        <taxon>Gammaproteobacteria</taxon>
        <taxon>Moraxellales</taxon>
        <taxon>Moraxellaceae</taxon>
        <taxon>Acinetobacter</taxon>
        <taxon>Acinetobacter calcoaceticus/baumannii complex</taxon>
    </lineage>
</organism>
<dbReference type="Proteomes" id="UP000268239">
    <property type="component" value="Unassembled WGS sequence"/>
</dbReference>
<evidence type="ECO:0000256" key="1">
    <source>
        <dbReference type="SAM" id="Phobius"/>
    </source>
</evidence>
<protein>
    <recommendedName>
        <fullName evidence="4">Transmembrane protein</fullName>
    </recommendedName>
</protein>
<sequence length="127" mass="14334">MNSKLKEIFLMGFMWGIPFWLFISAIRWAENKPPAFGSLSIFLLISIIGGLCVGLISYKPNSNKIKRTTKKFITSALILISVFATYLIILKLILVPKGMADSFLNTALLISLILIPIVLEKRLYKQK</sequence>
<evidence type="ECO:0000313" key="2">
    <source>
        <dbReference type="EMBL" id="RTQ84465.1"/>
    </source>
</evidence>
<accession>A0AAX1ZV47</accession>
<keyword evidence="1" id="KW-0812">Transmembrane</keyword>
<reference evidence="2 3" key="1">
    <citation type="submission" date="2018-12" db="EMBL/GenBank/DDBJ databases">
        <title>Draft Genome Sequences Human Pathogenic Acinetobacter baumannii Strains.</title>
        <authorList>
            <person name="Madhi M."/>
            <person name="Ronco T."/>
            <person name="Olsen R.H."/>
            <person name="Hassani A."/>
        </authorList>
    </citation>
    <scope>NUCLEOTIDE SEQUENCE [LARGE SCALE GENOMIC DNA]</scope>
    <source>
        <strain evidence="2 3">AB3</strain>
    </source>
</reference>
<evidence type="ECO:0000313" key="3">
    <source>
        <dbReference type="Proteomes" id="UP000268239"/>
    </source>
</evidence>
<keyword evidence="1" id="KW-1133">Transmembrane helix</keyword>
<proteinExistence type="predicted"/>
<feature type="transmembrane region" description="Helical" evidence="1">
    <location>
        <begin position="102"/>
        <end position="119"/>
    </location>
</feature>
<keyword evidence="1" id="KW-0472">Membrane</keyword>
<evidence type="ECO:0008006" key="4">
    <source>
        <dbReference type="Google" id="ProtNLM"/>
    </source>
</evidence>
<dbReference type="RefSeq" id="WP_002060335.1">
    <property type="nucleotide sequence ID" value="NZ_LGYV01000013.1"/>
</dbReference>